<name>A0A160N5A5_9GAMM</name>
<dbReference type="GO" id="GO:0006352">
    <property type="term" value="P:DNA-templated transcription initiation"/>
    <property type="evidence" value="ECO:0007669"/>
    <property type="project" value="InterPro"/>
</dbReference>
<dbReference type="InterPro" id="IPR039425">
    <property type="entry name" value="RNA_pol_sigma-70-like"/>
</dbReference>
<accession>A0A160N5A5</accession>
<dbReference type="NCBIfam" id="TIGR02937">
    <property type="entry name" value="sigma70-ECF"/>
    <property type="match status" value="1"/>
</dbReference>
<dbReference type="STRING" id="445710.ATSB10_33840"/>
<dbReference type="Gene3D" id="1.10.10.10">
    <property type="entry name" value="Winged helix-like DNA-binding domain superfamily/Winged helix DNA-binding domain"/>
    <property type="match status" value="1"/>
</dbReference>
<dbReference type="InterPro" id="IPR013325">
    <property type="entry name" value="RNA_pol_sigma_r2"/>
</dbReference>
<dbReference type="Gene3D" id="1.10.1740.10">
    <property type="match status" value="1"/>
</dbReference>
<dbReference type="KEGG" id="dtx:ATSB10_33840"/>
<keyword evidence="4" id="KW-0804">Transcription</keyword>
<dbReference type="InterPro" id="IPR014284">
    <property type="entry name" value="RNA_pol_sigma-70_dom"/>
</dbReference>
<dbReference type="SUPFAM" id="SSF88946">
    <property type="entry name" value="Sigma2 domain of RNA polymerase sigma factors"/>
    <property type="match status" value="1"/>
</dbReference>
<evidence type="ECO:0000313" key="8">
    <source>
        <dbReference type="Proteomes" id="UP000077255"/>
    </source>
</evidence>
<dbReference type="EMBL" id="CP014841">
    <property type="protein sequence ID" value="AND70838.1"/>
    <property type="molecule type" value="Genomic_DNA"/>
</dbReference>
<dbReference type="PANTHER" id="PTHR43133">
    <property type="entry name" value="RNA POLYMERASE ECF-TYPE SIGMA FACTO"/>
    <property type="match status" value="1"/>
</dbReference>
<evidence type="ECO:0000256" key="4">
    <source>
        <dbReference type="ARBA" id="ARBA00023163"/>
    </source>
</evidence>
<dbReference type="PANTHER" id="PTHR43133:SF63">
    <property type="entry name" value="RNA POLYMERASE SIGMA FACTOR FECI-RELATED"/>
    <property type="match status" value="1"/>
</dbReference>
<keyword evidence="2" id="KW-0805">Transcription regulation</keyword>
<comment type="similarity">
    <text evidence="1">Belongs to the sigma-70 factor family. ECF subfamily.</text>
</comment>
<reference evidence="7 8" key="1">
    <citation type="submission" date="2016-02" db="EMBL/GenBank/DDBJ databases">
        <title>Complete genome sequencing and analysis of ATSB10, Dyella thiooxydans isolated from rhizosphere soil of sunflower (Helianthus annuus L.).</title>
        <authorList>
            <person name="Lee Y."/>
            <person name="Hwangbo K."/>
            <person name="Chung H."/>
            <person name="Yoo J."/>
            <person name="Kim K.Y."/>
            <person name="Sa T.M."/>
            <person name="Um Y."/>
            <person name="Madhaiyan M."/>
        </authorList>
    </citation>
    <scope>NUCLEOTIDE SEQUENCE [LARGE SCALE GENOMIC DNA]</scope>
    <source>
        <strain evidence="7 8">ATSB10</strain>
    </source>
</reference>
<organism evidence="7 8">
    <name type="scientific">Dyella thiooxydans</name>
    <dbReference type="NCBI Taxonomy" id="445710"/>
    <lineage>
        <taxon>Bacteria</taxon>
        <taxon>Pseudomonadati</taxon>
        <taxon>Pseudomonadota</taxon>
        <taxon>Gammaproteobacteria</taxon>
        <taxon>Lysobacterales</taxon>
        <taxon>Rhodanobacteraceae</taxon>
        <taxon>Dyella</taxon>
    </lineage>
</organism>
<dbReference type="GO" id="GO:0016987">
    <property type="term" value="F:sigma factor activity"/>
    <property type="evidence" value="ECO:0007669"/>
    <property type="project" value="UniProtKB-KW"/>
</dbReference>
<evidence type="ECO:0000259" key="5">
    <source>
        <dbReference type="Pfam" id="PF04542"/>
    </source>
</evidence>
<feature type="domain" description="RNA polymerase sigma factor 70 region 4 type 2" evidence="6">
    <location>
        <begin position="122"/>
        <end position="174"/>
    </location>
</feature>
<dbReference type="InterPro" id="IPR007627">
    <property type="entry name" value="RNA_pol_sigma70_r2"/>
</dbReference>
<dbReference type="GO" id="GO:0003677">
    <property type="term" value="F:DNA binding"/>
    <property type="evidence" value="ECO:0007669"/>
    <property type="project" value="InterPro"/>
</dbReference>
<evidence type="ECO:0000256" key="2">
    <source>
        <dbReference type="ARBA" id="ARBA00023015"/>
    </source>
</evidence>
<dbReference type="InterPro" id="IPR013324">
    <property type="entry name" value="RNA_pol_sigma_r3/r4-like"/>
</dbReference>
<dbReference type="PATRIC" id="fig|445710.3.peg.3385"/>
<gene>
    <name evidence="7" type="ORF">ATSB10_33840</name>
</gene>
<dbReference type="RefSeq" id="WP_063673823.1">
    <property type="nucleotide sequence ID" value="NZ_CP014841.1"/>
</dbReference>
<dbReference type="Pfam" id="PF08281">
    <property type="entry name" value="Sigma70_r4_2"/>
    <property type="match status" value="1"/>
</dbReference>
<keyword evidence="8" id="KW-1185">Reference proteome</keyword>
<dbReference type="AlphaFoldDB" id="A0A160N5A5"/>
<dbReference type="InterPro" id="IPR013249">
    <property type="entry name" value="RNA_pol_sigma70_r4_t2"/>
</dbReference>
<dbReference type="InterPro" id="IPR036388">
    <property type="entry name" value="WH-like_DNA-bd_sf"/>
</dbReference>
<feature type="domain" description="RNA polymerase sigma-70 region 2" evidence="5">
    <location>
        <begin position="26"/>
        <end position="91"/>
    </location>
</feature>
<evidence type="ECO:0008006" key="9">
    <source>
        <dbReference type="Google" id="ProtNLM"/>
    </source>
</evidence>
<keyword evidence="3" id="KW-0731">Sigma factor</keyword>
<dbReference type="SUPFAM" id="SSF88659">
    <property type="entry name" value="Sigma3 and sigma4 domains of RNA polymerase sigma factors"/>
    <property type="match status" value="1"/>
</dbReference>
<evidence type="ECO:0000256" key="1">
    <source>
        <dbReference type="ARBA" id="ARBA00010641"/>
    </source>
</evidence>
<sequence>MHTPDHDRGTMRESPDPAHALRVAELFREHNRALVAFLRCRLDSLADAQEVAQEAYVRLVTLEHPEAVDSLRAYLFRIASNLAVDRLRMRQVRATHAFEPEEPALHLAPVPERTAEAGERLHQLAAALRELPAKTARAFVAHMIDGRDVGAIARDMRITERMVRYHVTRALAHCRARVDEPENP</sequence>
<evidence type="ECO:0000313" key="7">
    <source>
        <dbReference type="EMBL" id="AND70838.1"/>
    </source>
</evidence>
<evidence type="ECO:0000256" key="3">
    <source>
        <dbReference type="ARBA" id="ARBA00023082"/>
    </source>
</evidence>
<dbReference type="Pfam" id="PF04542">
    <property type="entry name" value="Sigma70_r2"/>
    <property type="match status" value="1"/>
</dbReference>
<dbReference type="Proteomes" id="UP000077255">
    <property type="component" value="Chromosome"/>
</dbReference>
<protein>
    <recommendedName>
        <fullName evidence="9">RNA polymerase sigma factor</fullName>
    </recommendedName>
</protein>
<proteinExistence type="inferred from homology"/>
<evidence type="ECO:0000259" key="6">
    <source>
        <dbReference type="Pfam" id="PF08281"/>
    </source>
</evidence>